<gene>
    <name evidence="2" type="ORF">BCF44_108124</name>
</gene>
<organism evidence="2 3">
    <name type="scientific">Kutzneria buriramensis</name>
    <dbReference type="NCBI Taxonomy" id="1045776"/>
    <lineage>
        <taxon>Bacteria</taxon>
        <taxon>Bacillati</taxon>
        <taxon>Actinomycetota</taxon>
        <taxon>Actinomycetes</taxon>
        <taxon>Pseudonocardiales</taxon>
        <taxon>Pseudonocardiaceae</taxon>
        <taxon>Kutzneria</taxon>
    </lineage>
</organism>
<dbReference type="InterPro" id="IPR001206">
    <property type="entry name" value="Diacylglycerol_kinase_cat_dom"/>
</dbReference>
<name>A0A3E0HG22_9PSEU</name>
<accession>A0A3E0HG22</accession>
<evidence type="ECO:0000313" key="3">
    <source>
        <dbReference type="Proteomes" id="UP000256269"/>
    </source>
</evidence>
<dbReference type="InterPro" id="IPR017438">
    <property type="entry name" value="ATP-NAD_kinase_N"/>
</dbReference>
<dbReference type="SMART" id="SM00046">
    <property type="entry name" value="DAGKc"/>
    <property type="match status" value="1"/>
</dbReference>
<feature type="domain" description="DAGKc" evidence="1">
    <location>
        <begin position="8"/>
        <end position="135"/>
    </location>
</feature>
<dbReference type="Pfam" id="PF00781">
    <property type="entry name" value="DAGK_cat"/>
    <property type="match status" value="1"/>
</dbReference>
<dbReference type="OrthoDB" id="3208200at2"/>
<dbReference type="AlphaFoldDB" id="A0A3E0HG22"/>
<protein>
    <submittedName>
        <fullName evidence="2">Diacylglycerol kinase family enzyme</fullName>
    </submittedName>
</protein>
<dbReference type="Gene3D" id="2.60.200.40">
    <property type="match status" value="1"/>
</dbReference>
<dbReference type="SUPFAM" id="SSF111331">
    <property type="entry name" value="NAD kinase/diacylglycerol kinase-like"/>
    <property type="match status" value="1"/>
</dbReference>
<keyword evidence="2" id="KW-0418">Kinase</keyword>
<keyword evidence="3" id="KW-1185">Reference proteome</keyword>
<evidence type="ECO:0000259" key="1">
    <source>
        <dbReference type="PROSITE" id="PS50146"/>
    </source>
</evidence>
<dbReference type="Gene3D" id="3.40.50.10330">
    <property type="entry name" value="Probable inorganic polyphosphate/atp-NAD kinase, domain 1"/>
    <property type="match status" value="1"/>
</dbReference>
<dbReference type="PROSITE" id="PS50146">
    <property type="entry name" value="DAGK"/>
    <property type="match status" value="1"/>
</dbReference>
<dbReference type="InterPro" id="IPR016064">
    <property type="entry name" value="NAD/diacylglycerol_kinase_sf"/>
</dbReference>
<comment type="caution">
    <text evidence="2">The sequence shown here is derived from an EMBL/GenBank/DDBJ whole genome shotgun (WGS) entry which is preliminary data.</text>
</comment>
<proteinExistence type="predicted"/>
<sequence length="320" mass="33767">MSARGREPTHRPAVLVVNTRSGGGKVSRFRLIERAERLGAQVTVIGEGQSASSLAQAAIEQGAEVLGVAGGDGTVSAVAAVAAATGHPLLVIPAGTRNHFARDLGLDIRNPARALPALLHADSARVDLGVVGSRVFVNNVSFGIYAEALLEPGYREAKARTLASIAPAYIEGQHRVEATVDTPWEAIDFPQVVLVSNNPYQLSPPRRVGCRFALDTGLLGALVIKRPPEPPDLLPTLHRALRQQAGADPAETGVITWSAPQVVLHGAVPRLPAGIDGEPIELSLPVRCEIRPGALRVLVPKRRTGVRRRLTRPADFGVGG</sequence>
<dbReference type="EMBL" id="QUNO01000008">
    <property type="protein sequence ID" value="REH44644.1"/>
    <property type="molecule type" value="Genomic_DNA"/>
</dbReference>
<keyword evidence="2" id="KW-0808">Transferase</keyword>
<dbReference type="GO" id="GO:0016301">
    <property type="term" value="F:kinase activity"/>
    <property type="evidence" value="ECO:0007669"/>
    <property type="project" value="UniProtKB-KW"/>
</dbReference>
<evidence type="ECO:0000313" key="2">
    <source>
        <dbReference type="EMBL" id="REH44644.1"/>
    </source>
</evidence>
<dbReference type="Proteomes" id="UP000256269">
    <property type="component" value="Unassembled WGS sequence"/>
</dbReference>
<reference evidence="2 3" key="1">
    <citation type="submission" date="2018-08" db="EMBL/GenBank/DDBJ databases">
        <title>Genomic Encyclopedia of Archaeal and Bacterial Type Strains, Phase II (KMG-II): from individual species to whole genera.</title>
        <authorList>
            <person name="Goeker M."/>
        </authorList>
    </citation>
    <scope>NUCLEOTIDE SEQUENCE [LARGE SCALE GENOMIC DNA]</scope>
    <source>
        <strain evidence="2 3">DSM 45791</strain>
    </source>
</reference>